<dbReference type="AlphaFoldDB" id="A0AA88XZT4"/>
<proteinExistence type="predicted"/>
<dbReference type="InterPro" id="IPR000873">
    <property type="entry name" value="AMP-dep_synth/lig_dom"/>
</dbReference>
<reference evidence="2" key="1">
    <citation type="submission" date="2019-08" db="EMBL/GenBank/DDBJ databases">
        <title>The improved chromosome-level genome for the pearl oyster Pinctada fucata martensii using PacBio sequencing and Hi-C.</title>
        <authorList>
            <person name="Zheng Z."/>
        </authorList>
    </citation>
    <scope>NUCLEOTIDE SEQUENCE</scope>
    <source>
        <strain evidence="2">ZZ-2019</strain>
        <tissue evidence="2">Adductor muscle</tissue>
    </source>
</reference>
<name>A0AA88XZT4_PINIB</name>
<dbReference type="InterPro" id="IPR042099">
    <property type="entry name" value="ANL_N_sf"/>
</dbReference>
<dbReference type="EMBL" id="VSWD01000008">
    <property type="protein sequence ID" value="KAK3094978.1"/>
    <property type="molecule type" value="Genomic_DNA"/>
</dbReference>
<dbReference type="PROSITE" id="PS00455">
    <property type="entry name" value="AMP_BINDING"/>
    <property type="match status" value="1"/>
</dbReference>
<organism evidence="2 3">
    <name type="scientific">Pinctada imbricata</name>
    <name type="common">Atlantic pearl-oyster</name>
    <name type="synonym">Pinctada martensii</name>
    <dbReference type="NCBI Taxonomy" id="66713"/>
    <lineage>
        <taxon>Eukaryota</taxon>
        <taxon>Metazoa</taxon>
        <taxon>Spiralia</taxon>
        <taxon>Lophotrochozoa</taxon>
        <taxon>Mollusca</taxon>
        <taxon>Bivalvia</taxon>
        <taxon>Autobranchia</taxon>
        <taxon>Pteriomorphia</taxon>
        <taxon>Pterioida</taxon>
        <taxon>Pterioidea</taxon>
        <taxon>Pteriidae</taxon>
        <taxon>Pinctada</taxon>
    </lineage>
</organism>
<dbReference type="SUPFAM" id="SSF56801">
    <property type="entry name" value="Acetyl-CoA synthetase-like"/>
    <property type="match status" value="1"/>
</dbReference>
<sequence length="447" mass="49226">MLAEQTPDKAAVIFVGENDRVGVTFKEIVEGASLMARKMVKMGIKRKDVVAIHDDKSPAWLFYTFGAQMCGAWPLHFCFQQPDGSDAAEILKRGNCKVVITQPGDGDEYIHIMKSFMQFHKDGTVRSDVVSTLKEVLLFKKSGCFNQILTFEDIEPSAKTDLPLIEPENTAAIFCSSGSTGLPKLIPWSHNNLIATSITTNGTAEIRCGEAVFYDRTFGWFGGYPREIFIGVSRVTNSTSFKGKSSSEICDITVKIVNQERCDHVVLLSSIIEELMKGTFMMKHVKSIISSGGPVSSADAQLVGSFCDKFVNMYGSTECGVVSLNSVAHPKEMKNYDTGRPFPGAEVKIVDANGRLCEVGTLGEVYVRSRSSSTGHLHEEQDWHKANRVEGYWFRTGDSGYISEGGHLIVAGRISESIIIEGKLLSPSHFEDIFMRHPHVEEAAQIA</sequence>
<dbReference type="PANTHER" id="PTHR42814">
    <property type="entry name" value="AMP-BINDING DOMAIN-CONTAINING PROTEIN"/>
    <property type="match status" value="1"/>
</dbReference>
<dbReference type="InterPro" id="IPR020845">
    <property type="entry name" value="AMP-binding_CS"/>
</dbReference>
<gene>
    <name evidence="2" type="ORF">FSP39_008662</name>
</gene>
<dbReference type="Proteomes" id="UP001186944">
    <property type="component" value="Unassembled WGS sequence"/>
</dbReference>
<keyword evidence="3" id="KW-1185">Reference proteome</keyword>
<comment type="caution">
    <text evidence="2">The sequence shown here is derived from an EMBL/GenBank/DDBJ whole genome shotgun (WGS) entry which is preliminary data.</text>
</comment>
<accession>A0AA88XZT4</accession>
<evidence type="ECO:0000313" key="2">
    <source>
        <dbReference type="EMBL" id="KAK3094978.1"/>
    </source>
</evidence>
<dbReference type="PANTHER" id="PTHR42814:SF3">
    <property type="entry name" value="BETA-N-ACETYLHEXOSAMINIDASE"/>
    <property type="match status" value="1"/>
</dbReference>
<evidence type="ECO:0000313" key="3">
    <source>
        <dbReference type="Proteomes" id="UP001186944"/>
    </source>
</evidence>
<feature type="domain" description="AMP-dependent synthetase/ligase" evidence="1">
    <location>
        <begin position="3"/>
        <end position="374"/>
    </location>
</feature>
<dbReference type="Gene3D" id="3.40.50.12780">
    <property type="entry name" value="N-terminal domain of ligase-like"/>
    <property type="match status" value="1"/>
</dbReference>
<protein>
    <recommendedName>
        <fullName evidence="1">AMP-dependent synthetase/ligase domain-containing protein</fullName>
    </recommendedName>
</protein>
<evidence type="ECO:0000259" key="1">
    <source>
        <dbReference type="Pfam" id="PF00501"/>
    </source>
</evidence>
<dbReference type="Pfam" id="PF00501">
    <property type="entry name" value="AMP-binding"/>
    <property type="match status" value="1"/>
</dbReference>